<organism evidence="2 3">
    <name type="scientific">Paragemmobacter kunshanensis</name>
    <dbReference type="NCBI Taxonomy" id="2583234"/>
    <lineage>
        <taxon>Bacteria</taxon>
        <taxon>Pseudomonadati</taxon>
        <taxon>Pseudomonadota</taxon>
        <taxon>Alphaproteobacteria</taxon>
        <taxon>Rhodobacterales</taxon>
        <taxon>Paracoccaceae</taxon>
        <taxon>Paragemmobacter</taxon>
    </lineage>
</organism>
<dbReference type="Pfam" id="PF13452">
    <property type="entry name" value="FAS1_DH_region"/>
    <property type="match status" value="1"/>
</dbReference>
<sequence length="274" mass="29675">MSGDHADWIGRGTVRRDRLSTRLIGQFRATLPDLLCEEEVPPGLFWTLAPDALPPEDLGRDGHARPGIALPALPLPRRMWAGGEIRFLHPLQADDEVERDSRIEAITQKTGSTGALIFIAVRHDYRVGARLCISERQDLVYRADPVPGQAVPDHPPAPDLGQPVAAVALLSDPVRLFRFSAMTFNGHRIHYDADYARQVEGYGGLVVHGPLQAVAMMNLATKVLGHVPEVFSYRGLSPLIAGEAAEVQAHRDDAGLALRVVKTGGSVTMAGRAG</sequence>
<dbReference type="Proteomes" id="UP000474758">
    <property type="component" value="Unassembled WGS sequence"/>
</dbReference>
<dbReference type="InterPro" id="IPR039569">
    <property type="entry name" value="FAS1-like_DH_region"/>
</dbReference>
<dbReference type="RefSeq" id="WP_165049890.1">
    <property type="nucleotide sequence ID" value="NZ_JAALFE010000009.1"/>
</dbReference>
<reference evidence="2 3" key="1">
    <citation type="submission" date="2020-02" db="EMBL/GenBank/DDBJ databases">
        <title>Rhodobacter translucens sp. nov., a novel bacterium isolated from activated sludge.</title>
        <authorList>
            <person name="Liu J."/>
        </authorList>
    </citation>
    <scope>NUCLEOTIDE SEQUENCE [LARGE SCALE GENOMIC DNA]</scope>
    <source>
        <strain evidence="2 3">HX-7-19</strain>
    </source>
</reference>
<accession>A0A6M1TMZ0</accession>
<dbReference type="InterPro" id="IPR052741">
    <property type="entry name" value="Mitochondrial_HTD2"/>
</dbReference>
<comment type="caution">
    <text evidence="2">The sequence shown here is derived from an EMBL/GenBank/DDBJ whole genome shotgun (WGS) entry which is preliminary data.</text>
</comment>
<dbReference type="AlphaFoldDB" id="A0A6M1TMZ0"/>
<gene>
    <name evidence="2" type="ORF">G5V65_10865</name>
</gene>
<dbReference type="GO" id="GO:0019171">
    <property type="term" value="F:(3R)-hydroxyacyl-[acyl-carrier-protein] dehydratase activity"/>
    <property type="evidence" value="ECO:0007669"/>
    <property type="project" value="TreeGrafter"/>
</dbReference>
<dbReference type="Gene3D" id="3.10.129.10">
    <property type="entry name" value="Hotdog Thioesterase"/>
    <property type="match status" value="1"/>
</dbReference>
<dbReference type="EMBL" id="JAALFE010000009">
    <property type="protein sequence ID" value="NGQ91399.1"/>
    <property type="molecule type" value="Genomic_DNA"/>
</dbReference>
<proteinExistence type="predicted"/>
<dbReference type="SUPFAM" id="SSF54637">
    <property type="entry name" value="Thioesterase/thiol ester dehydrase-isomerase"/>
    <property type="match status" value="2"/>
</dbReference>
<evidence type="ECO:0000313" key="3">
    <source>
        <dbReference type="Proteomes" id="UP000474758"/>
    </source>
</evidence>
<dbReference type="PANTHER" id="PTHR28152:SF1">
    <property type="entry name" value="HYDROXYACYL-THIOESTER DEHYDRATASE TYPE 2, MITOCHONDRIAL"/>
    <property type="match status" value="1"/>
</dbReference>
<feature type="domain" description="FAS1-like dehydratase" evidence="1">
    <location>
        <begin position="69"/>
        <end position="125"/>
    </location>
</feature>
<dbReference type="InterPro" id="IPR029069">
    <property type="entry name" value="HotDog_dom_sf"/>
</dbReference>
<keyword evidence="3" id="KW-1185">Reference proteome</keyword>
<evidence type="ECO:0000313" key="2">
    <source>
        <dbReference type="EMBL" id="NGQ91399.1"/>
    </source>
</evidence>
<name>A0A6M1TMZ0_9RHOB</name>
<evidence type="ECO:0000259" key="1">
    <source>
        <dbReference type="Pfam" id="PF13452"/>
    </source>
</evidence>
<protein>
    <recommendedName>
        <fullName evidence="1">FAS1-like dehydratase domain-containing protein</fullName>
    </recommendedName>
</protein>
<dbReference type="PANTHER" id="PTHR28152">
    <property type="entry name" value="HYDROXYACYL-THIOESTER DEHYDRATASE TYPE 2, MITOCHONDRIAL"/>
    <property type="match status" value="1"/>
</dbReference>